<evidence type="ECO:0000256" key="1">
    <source>
        <dbReference type="SAM" id="MobiDB-lite"/>
    </source>
</evidence>
<feature type="region of interest" description="Disordered" evidence="1">
    <location>
        <begin position="246"/>
        <end position="279"/>
    </location>
</feature>
<keyword evidence="2" id="KW-1133">Transmembrane helix</keyword>
<feature type="transmembrane region" description="Helical" evidence="2">
    <location>
        <begin position="202"/>
        <end position="223"/>
    </location>
</feature>
<evidence type="ECO:0000313" key="3">
    <source>
        <dbReference type="EMBL" id="GID72610.1"/>
    </source>
</evidence>
<feature type="transmembrane region" description="Helical" evidence="2">
    <location>
        <begin position="105"/>
        <end position="123"/>
    </location>
</feature>
<keyword evidence="2" id="KW-0812">Transmembrane</keyword>
<evidence type="ECO:0008006" key="5">
    <source>
        <dbReference type="Google" id="ProtNLM"/>
    </source>
</evidence>
<dbReference type="Proteomes" id="UP000609879">
    <property type="component" value="Unassembled WGS sequence"/>
</dbReference>
<dbReference type="RefSeq" id="WP_203760559.1">
    <property type="nucleotide sequence ID" value="NZ_BAAABO010000061.1"/>
</dbReference>
<name>A0ABQ3XY02_9ACTN</name>
<keyword evidence="2" id="KW-0472">Membrane</keyword>
<gene>
    <name evidence="3" type="ORF">Ade02nite_12510</name>
</gene>
<evidence type="ECO:0000313" key="4">
    <source>
        <dbReference type="Proteomes" id="UP000609879"/>
    </source>
</evidence>
<accession>A0ABQ3XY02</accession>
<proteinExistence type="predicted"/>
<feature type="transmembrane region" description="Helical" evidence="2">
    <location>
        <begin position="175"/>
        <end position="196"/>
    </location>
</feature>
<dbReference type="EMBL" id="BOMI01000019">
    <property type="protein sequence ID" value="GID72610.1"/>
    <property type="molecule type" value="Genomic_DNA"/>
</dbReference>
<organism evidence="3 4">
    <name type="scientific">Paractinoplanes deccanensis</name>
    <dbReference type="NCBI Taxonomy" id="113561"/>
    <lineage>
        <taxon>Bacteria</taxon>
        <taxon>Bacillati</taxon>
        <taxon>Actinomycetota</taxon>
        <taxon>Actinomycetes</taxon>
        <taxon>Micromonosporales</taxon>
        <taxon>Micromonosporaceae</taxon>
        <taxon>Paractinoplanes</taxon>
    </lineage>
</organism>
<keyword evidence="4" id="KW-1185">Reference proteome</keyword>
<feature type="region of interest" description="Disordered" evidence="1">
    <location>
        <begin position="343"/>
        <end position="568"/>
    </location>
</feature>
<feature type="transmembrane region" description="Helical" evidence="2">
    <location>
        <begin position="143"/>
        <end position="163"/>
    </location>
</feature>
<feature type="transmembrane region" description="Helical" evidence="2">
    <location>
        <begin position="31"/>
        <end position="50"/>
    </location>
</feature>
<evidence type="ECO:0000256" key="2">
    <source>
        <dbReference type="SAM" id="Phobius"/>
    </source>
</evidence>
<reference evidence="3 4" key="1">
    <citation type="submission" date="2021-01" db="EMBL/GenBank/DDBJ databases">
        <title>Whole genome shotgun sequence of Actinoplanes deccanensis NBRC 13994.</title>
        <authorList>
            <person name="Komaki H."/>
            <person name="Tamura T."/>
        </authorList>
    </citation>
    <scope>NUCLEOTIDE SEQUENCE [LARGE SCALE GENOMIC DNA]</scope>
    <source>
        <strain evidence="3 4">NBRC 13994</strain>
    </source>
</reference>
<feature type="compositionally biased region" description="Basic and acidic residues" evidence="1">
    <location>
        <begin position="343"/>
        <end position="406"/>
    </location>
</feature>
<protein>
    <recommendedName>
        <fullName evidence="5">DMSO/TMAO reductase YedYZ heme-binding membrane subunit</fullName>
    </recommendedName>
</protein>
<feature type="compositionally biased region" description="Basic and acidic residues" evidence="1">
    <location>
        <begin position="451"/>
        <end position="500"/>
    </location>
</feature>
<comment type="caution">
    <text evidence="3">The sequence shown here is derived from an EMBL/GenBank/DDBJ whole genome shotgun (WGS) entry which is preliminary data.</text>
</comment>
<feature type="transmembrane region" description="Helical" evidence="2">
    <location>
        <begin position="56"/>
        <end position="84"/>
    </location>
</feature>
<sequence>MARTKNNQRSANRVAVDVGATGTKPASRGTVLVLVVSVLAAIWAVAMMTAPGRVGYYYFFIYAEYYMGVVALVSLSITIMVGLVATDRLVLSIRQRVLLQSAHRTTGVIAVAALFVHVWTKIVEQHISVIDAFIPFLAAGNKLYVGLGTLSGWIMVLVMWTGIARSRFVGRGKPWMWRSIHAVSYLMWPIALVHGLSAGRPAATWVTVSYIVCVLGVLIGLAVRLSVSLNRRKDFASQAGSGGLKPVGTLVPTSSPAMKKPSRRERAPEPEPQTLGPVAVVDTFRPVAPPPALPMDDLVAPRRRDGFDEPTGLMARPDFTDEIPMPRGRRRVEDEIEYDEPRGRRYAPEDTGTRMRMEDTGTRMRRPDFEDTSTRMRRPDLEDTSTRMRRPDLEDTGTRMRRRDLDETAYYDEPPVPRQPRYADEDDMPAARPSRRRGDMPLYEGRDEYDDVPRQRGRYADDVPPPRRSRSESRYDREIEDAPRARRDRGADIDSADSGRHSRSGFVEFEGDDETPTLVDMASRRARREQQEPVRVQAGRGARRGGRGRADDDVADDAYWSQLRGEAN</sequence>